<dbReference type="InterPro" id="IPR005341">
    <property type="entry name" value="Tim16"/>
</dbReference>
<proteinExistence type="inferred from homology"/>
<dbReference type="InterPro" id="IPR036869">
    <property type="entry name" value="J_dom_sf"/>
</dbReference>
<evidence type="ECO:0000256" key="8">
    <source>
        <dbReference type="ARBA" id="ARBA00023136"/>
    </source>
</evidence>
<dbReference type="EMBL" id="CAJZBQ010000024">
    <property type="protein sequence ID" value="CAG9320139.1"/>
    <property type="molecule type" value="Genomic_DNA"/>
</dbReference>
<gene>
    <name evidence="10" type="ORF">BSTOLATCC_MIC25374</name>
</gene>
<comment type="similarity">
    <text evidence="2">Belongs to the TIM16/PAM16 family.</text>
</comment>
<dbReference type="AlphaFoldDB" id="A0AAU9J2H0"/>
<evidence type="ECO:0000256" key="2">
    <source>
        <dbReference type="ARBA" id="ARBA00008817"/>
    </source>
</evidence>
<evidence type="ECO:0008006" key="12">
    <source>
        <dbReference type="Google" id="ProtNLM"/>
    </source>
</evidence>
<feature type="compositionally biased region" description="Basic and acidic residues" evidence="9">
    <location>
        <begin position="131"/>
        <end position="141"/>
    </location>
</feature>
<reference evidence="10" key="1">
    <citation type="submission" date="2021-09" db="EMBL/GenBank/DDBJ databases">
        <authorList>
            <consortium name="AG Swart"/>
            <person name="Singh M."/>
            <person name="Singh A."/>
            <person name="Seah K."/>
            <person name="Emmerich C."/>
        </authorList>
    </citation>
    <scope>NUCLEOTIDE SEQUENCE</scope>
    <source>
        <strain evidence="10">ATCC30299</strain>
    </source>
</reference>
<keyword evidence="6" id="KW-0811">Translocation</keyword>
<organism evidence="10 11">
    <name type="scientific">Blepharisma stoltei</name>
    <dbReference type="NCBI Taxonomy" id="1481888"/>
    <lineage>
        <taxon>Eukaryota</taxon>
        <taxon>Sar</taxon>
        <taxon>Alveolata</taxon>
        <taxon>Ciliophora</taxon>
        <taxon>Postciliodesmatophora</taxon>
        <taxon>Heterotrichea</taxon>
        <taxon>Heterotrichida</taxon>
        <taxon>Blepharismidae</taxon>
        <taxon>Blepharisma</taxon>
    </lineage>
</organism>
<evidence type="ECO:0000313" key="11">
    <source>
        <dbReference type="Proteomes" id="UP001162131"/>
    </source>
</evidence>
<evidence type="ECO:0000256" key="9">
    <source>
        <dbReference type="SAM" id="MobiDB-lite"/>
    </source>
</evidence>
<keyword evidence="11" id="KW-1185">Reference proteome</keyword>
<dbReference type="PANTHER" id="PTHR12388:SF0">
    <property type="entry name" value="MITOCHONDRIAL IMPORT INNER MEMBRANE TRANSLOCASE SUBUNIT TIM16"/>
    <property type="match status" value="1"/>
</dbReference>
<feature type="region of interest" description="Disordered" evidence="9">
    <location>
        <begin position="112"/>
        <end position="141"/>
    </location>
</feature>
<keyword evidence="5" id="KW-0653">Protein transport</keyword>
<evidence type="ECO:0000256" key="5">
    <source>
        <dbReference type="ARBA" id="ARBA00022927"/>
    </source>
</evidence>
<comment type="subcellular location">
    <subcellularLocation>
        <location evidence="1">Mitochondrion inner membrane</location>
        <topology evidence="1">Peripheral membrane protein</topology>
    </subcellularLocation>
</comment>
<keyword evidence="3" id="KW-0813">Transport</keyword>
<dbReference type="Gene3D" id="1.10.287.110">
    <property type="entry name" value="DnaJ domain"/>
    <property type="match status" value="1"/>
</dbReference>
<dbReference type="Pfam" id="PF03656">
    <property type="entry name" value="Pam16"/>
    <property type="match status" value="1"/>
</dbReference>
<evidence type="ECO:0000256" key="1">
    <source>
        <dbReference type="ARBA" id="ARBA00004637"/>
    </source>
</evidence>
<evidence type="ECO:0000256" key="6">
    <source>
        <dbReference type="ARBA" id="ARBA00023010"/>
    </source>
</evidence>
<dbReference type="SUPFAM" id="SSF46565">
    <property type="entry name" value="Chaperone J-domain"/>
    <property type="match status" value="1"/>
</dbReference>
<dbReference type="GO" id="GO:0030150">
    <property type="term" value="P:protein import into mitochondrial matrix"/>
    <property type="evidence" value="ECO:0007669"/>
    <property type="project" value="InterPro"/>
</dbReference>
<keyword evidence="8" id="KW-0472">Membrane</keyword>
<evidence type="ECO:0000313" key="10">
    <source>
        <dbReference type="EMBL" id="CAG9320139.1"/>
    </source>
</evidence>
<keyword evidence="7" id="KW-0496">Mitochondrion</keyword>
<dbReference type="PANTHER" id="PTHR12388">
    <property type="entry name" value="MITOCHONDRIA ASSOCIATED GRANULOCYTE MACROPHAGE CSF SIGNALING MOLECULE"/>
    <property type="match status" value="1"/>
</dbReference>
<keyword evidence="4" id="KW-0999">Mitochondrion inner membrane</keyword>
<dbReference type="Proteomes" id="UP001162131">
    <property type="component" value="Unassembled WGS sequence"/>
</dbReference>
<accession>A0AAU9J2H0</accession>
<sequence length="141" mass="17039">MSFWREFFRPLPKFFSIRWRRNMIVYNKHKERNQFKREKMGQKFKEKAKSTFAKPSGIDLNEALKILQIESNYTVEQVEERFKRLLNTNDPAKGGSFYLQCKIQGARNTLLEELEKPQEQQEQEEQEEQKEENTEGTEKKE</sequence>
<dbReference type="GO" id="GO:0005744">
    <property type="term" value="C:TIM23 mitochondrial import inner membrane translocase complex"/>
    <property type="evidence" value="ECO:0007669"/>
    <property type="project" value="InterPro"/>
</dbReference>
<evidence type="ECO:0000256" key="4">
    <source>
        <dbReference type="ARBA" id="ARBA00022792"/>
    </source>
</evidence>
<comment type="caution">
    <text evidence="10">The sequence shown here is derived from an EMBL/GenBank/DDBJ whole genome shotgun (WGS) entry which is preliminary data.</text>
</comment>
<feature type="compositionally biased region" description="Acidic residues" evidence="9">
    <location>
        <begin position="121"/>
        <end position="130"/>
    </location>
</feature>
<protein>
    <recommendedName>
        <fullName evidence="12">Mitochondrial import inner membrane translocase subunit Tim16</fullName>
    </recommendedName>
</protein>
<evidence type="ECO:0000256" key="3">
    <source>
        <dbReference type="ARBA" id="ARBA00022448"/>
    </source>
</evidence>
<name>A0AAU9J2H0_9CILI</name>
<evidence type="ECO:0000256" key="7">
    <source>
        <dbReference type="ARBA" id="ARBA00023128"/>
    </source>
</evidence>